<dbReference type="HOGENOM" id="CLU_002498_9_2_1"/>
<name>A0A0C3DSU8_9AGAM</name>
<dbReference type="EMBL" id="KN822078">
    <property type="protein sequence ID" value="KIM59041.1"/>
    <property type="molecule type" value="Genomic_DNA"/>
</dbReference>
<organism evidence="1 2">
    <name type="scientific">Scleroderma citrinum Foug A</name>
    <dbReference type="NCBI Taxonomy" id="1036808"/>
    <lineage>
        <taxon>Eukaryota</taxon>
        <taxon>Fungi</taxon>
        <taxon>Dikarya</taxon>
        <taxon>Basidiomycota</taxon>
        <taxon>Agaricomycotina</taxon>
        <taxon>Agaricomycetes</taxon>
        <taxon>Agaricomycetidae</taxon>
        <taxon>Boletales</taxon>
        <taxon>Sclerodermatineae</taxon>
        <taxon>Sclerodermataceae</taxon>
        <taxon>Scleroderma</taxon>
    </lineage>
</organism>
<reference evidence="1 2" key="1">
    <citation type="submission" date="2014-04" db="EMBL/GenBank/DDBJ databases">
        <authorList>
            <consortium name="DOE Joint Genome Institute"/>
            <person name="Kuo A."/>
            <person name="Kohler A."/>
            <person name="Nagy L.G."/>
            <person name="Floudas D."/>
            <person name="Copeland A."/>
            <person name="Barry K.W."/>
            <person name="Cichocki N."/>
            <person name="Veneault-Fourrey C."/>
            <person name="LaButti K."/>
            <person name="Lindquist E.A."/>
            <person name="Lipzen A."/>
            <person name="Lundell T."/>
            <person name="Morin E."/>
            <person name="Murat C."/>
            <person name="Sun H."/>
            <person name="Tunlid A."/>
            <person name="Henrissat B."/>
            <person name="Grigoriev I.V."/>
            <person name="Hibbett D.S."/>
            <person name="Martin F."/>
            <person name="Nordberg H.P."/>
            <person name="Cantor M.N."/>
            <person name="Hua S.X."/>
        </authorList>
    </citation>
    <scope>NUCLEOTIDE SEQUENCE [LARGE SCALE GENOMIC DNA]</scope>
    <source>
        <strain evidence="1 2">Foug A</strain>
    </source>
</reference>
<proteinExistence type="predicted"/>
<accession>A0A0C3DSU8</accession>
<dbReference type="OrthoDB" id="2688224at2759"/>
<sequence>MSSTTRPKSFNILTYKFHALGDYSRSIRMFGTTDSYTTQTGELAHHMIKKFYRHTNKRDVAMALTKQERQRTRIQRQLGDHTSKEMSLDTLLPDRTEESLTEYHHVMRALPCNAFNLTNFLRENKSDPAIKNFVPKMKDHLLSQLYGYEYDSDEHLFTDNKCNDLQIVGGLNRVIESTILRVNYTMYDIRRKQDVMRPGPACFAITLSWENSPNAHPFWYCQVI</sequence>
<reference evidence="2" key="2">
    <citation type="submission" date="2015-01" db="EMBL/GenBank/DDBJ databases">
        <title>Evolutionary Origins and Diversification of the Mycorrhizal Mutualists.</title>
        <authorList>
            <consortium name="DOE Joint Genome Institute"/>
            <consortium name="Mycorrhizal Genomics Consortium"/>
            <person name="Kohler A."/>
            <person name="Kuo A."/>
            <person name="Nagy L.G."/>
            <person name="Floudas D."/>
            <person name="Copeland A."/>
            <person name="Barry K.W."/>
            <person name="Cichocki N."/>
            <person name="Veneault-Fourrey C."/>
            <person name="LaButti K."/>
            <person name="Lindquist E.A."/>
            <person name="Lipzen A."/>
            <person name="Lundell T."/>
            <person name="Morin E."/>
            <person name="Murat C."/>
            <person name="Riley R."/>
            <person name="Ohm R."/>
            <person name="Sun H."/>
            <person name="Tunlid A."/>
            <person name="Henrissat B."/>
            <person name="Grigoriev I.V."/>
            <person name="Hibbett D.S."/>
            <person name="Martin F."/>
        </authorList>
    </citation>
    <scope>NUCLEOTIDE SEQUENCE [LARGE SCALE GENOMIC DNA]</scope>
    <source>
        <strain evidence="2">Foug A</strain>
    </source>
</reference>
<evidence type="ECO:0000313" key="1">
    <source>
        <dbReference type="EMBL" id="KIM59041.1"/>
    </source>
</evidence>
<dbReference type="InParanoid" id="A0A0C3DSU8"/>
<dbReference type="STRING" id="1036808.A0A0C3DSU8"/>
<keyword evidence="2" id="KW-1185">Reference proteome</keyword>
<dbReference type="Proteomes" id="UP000053989">
    <property type="component" value="Unassembled WGS sequence"/>
</dbReference>
<evidence type="ECO:0000313" key="2">
    <source>
        <dbReference type="Proteomes" id="UP000053989"/>
    </source>
</evidence>
<protein>
    <submittedName>
        <fullName evidence="1">Uncharacterized protein</fullName>
    </submittedName>
</protein>
<dbReference type="AlphaFoldDB" id="A0A0C3DSU8"/>
<gene>
    <name evidence="1" type="ORF">SCLCIDRAFT_27619</name>
</gene>